<dbReference type="STRING" id="3916.A0A1S3UQK9"/>
<accession>A0A1S3UQK9</accession>
<feature type="chain" id="PRO_5018241266" evidence="2">
    <location>
        <begin position="17"/>
        <end position="389"/>
    </location>
</feature>
<keyword evidence="2" id="KW-0732">Signal</keyword>
<dbReference type="AlphaFoldDB" id="A0A1S3UQK9"/>
<dbReference type="PANTHER" id="PTHR33929">
    <property type="entry name" value="MEMBRANE-ASSOCIATED KINASE REGULATOR 2-RELATED"/>
    <property type="match status" value="1"/>
</dbReference>
<evidence type="ECO:0000313" key="3">
    <source>
        <dbReference type="Proteomes" id="UP000087766"/>
    </source>
</evidence>
<feature type="signal peptide" evidence="2">
    <location>
        <begin position="1"/>
        <end position="16"/>
    </location>
</feature>
<reference evidence="3" key="1">
    <citation type="journal article" date="2014" name="Nat. Commun.">
        <title>Genome sequence of mungbean and insights into evolution within Vigna species.</title>
        <authorList>
            <person name="Kang Y.J."/>
            <person name="Kim S.K."/>
            <person name="Kim M.Y."/>
            <person name="Lestari P."/>
            <person name="Kim K.H."/>
            <person name="Ha B.K."/>
            <person name="Jun T.H."/>
            <person name="Hwang W.J."/>
            <person name="Lee T."/>
            <person name="Lee J."/>
            <person name="Shim S."/>
            <person name="Yoon M.Y."/>
            <person name="Jang Y.E."/>
            <person name="Han K.S."/>
            <person name="Taeprayoon P."/>
            <person name="Yoon N."/>
            <person name="Somta P."/>
            <person name="Tanya P."/>
            <person name="Kim K.S."/>
            <person name="Gwag J.G."/>
            <person name="Moon J.K."/>
            <person name="Lee Y.H."/>
            <person name="Park B.S."/>
            <person name="Bombarely A."/>
            <person name="Doyle J.J."/>
            <person name="Jackson S.A."/>
            <person name="Schafleitner R."/>
            <person name="Srinives P."/>
            <person name="Varshney R.K."/>
            <person name="Lee S.H."/>
        </authorList>
    </citation>
    <scope>NUCLEOTIDE SEQUENCE [LARGE SCALE GENOMIC DNA]</scope>
    <source>
        <strain evidence="3">cv. VC1973A</strain>
    </source>
</reference>
<dbReference type="GeneID" id="106767832"/>
<organism evidence="3 4">
    <name type="scientific">Vigna radiata var. radiata</name>
    <name type="common">Mung bean</name>
    <name type="synonym">Phaseolus aureus</name>
    <dbReference type="NCBI Taxonomy" id="3916"/>
    <lineage>
        <taxon>Eukaryota</taxon>
        <taxon>Viridiplantae</taxon>
        <taxon>Streptophyta</taxon>
        <taxon>Embryophyta</taxon>
        <taxon>Tracheophyta</taxon>
        <taxon>Spermatophyta</taxon>
        <taxon>Magnoliopsida</taxon>
        <taxon>eudicotyledons</taxon>
        <taxon>Gunneridae</taxon>
        <taxon>Pentapetalae</taxon>
        <taxon>rosids</taxon>
        <taxon>fabids</taxon>
        <taxon>Fabales</taxon>
        <taxon>Fabaceae</taxon>
        <taxon>Papilionoideae</taxon>
        <taxon>50 kb inversion clade</taxon>
        <taxon>NPAAA clade</taxon>
        <taxon>indigoferoid/millettioid clade</taxon>
        <taxon>Phaseoleae</taxon>
        <taxon>Vigna</taxon>
    </lineage>
</organism>
<dbReference type="KEGG" id="vra:106767832"/>
<dbReference type="RefSeq" id="XP_014508272.2">
    <property type="nucleotide sequence ID" value="XM_014652786.2"/>
</dbReference>
<proteinExistence type="predicted"/>
<evidence type="ECO:0000313" key="4">
    <source>
        <dbReference type="RefSeq" id="XP_014508272.2"/>
    </source>
</evidence>
<feature type="compositionally biased region" description="Polar residues" evidence="1">
    <location>
        <begin position="107"/>
        <end position="120"/>
    </location>
</feature>
<dbReference type="GO" id="GO:0016301">
    <property type="term" value="F:kinase activity"/>
    <property type="evidence" value="ECO:0007669"/>
    <property type="project" value="UniProtKB-KW"/>
</dbReference>
<dbReference type="OrthoDB" id="689803at2759"/>
<dbReference type="GO" id="GO:0005886">
    <property type="term" value="C:plasma membrane"/>
    <property type="evidence" value="ECO:0007669"/>
    <property type="project" value="InterPro"/>
</dbReference>
<feature type="compositionally biased region" description="Polar residues" evidence="1">
    <location>
        <begin position="270"/>
        <end position="288"/>
    </location>
</feature>
<evidence type="ECO:0000256" key="1">
    <source>
        <dbReference type="SAM" id="MobiDB-lite"/>
    </source>
</evidence>
<reference evidence="4" key="2">
    <citation type="submission" date="2025-08" db="UniProtKB">
        <authorList>
            <consortium name="RefSeq"/>
        </authorList>
    </citation>
    <scope>IDENTIFICATION</scope>
    <source>
        <tissue evidence="4">Leaf</tissue>
    </source>
</reference>
<keyword evidence="4" id="KW-0418">Kinase</keyword>
<gene>
    <name evidence="4" type="primary">LOC106767832</name>
</gene>
<feature type="compositionally biased region" description="Polar residues" evidence="1">
    <location>
        <begin position="203"/>
        <end position="224"/>
    </location>
</feature>
<protein>
    <submittedName>
        <fullName evidence="4">Probable membrane-associated kinase regulator 2 isoform X1</fullName>
    </submittedName>
</protein>
<dbReference type="PANTHER" id="PTHR33929:SF1">
    <property type="entry name" value="MEMBRANE-ASSOCIATED KINASE REGULATOR 2-RELATED"/>
    <property type="match status" value="1"/>
</dbReference>
<feature type="region of interest" description="Disordered" evidence="1">
    <location>
        <begin position="203"/>
        <end position="232"/>
    </location>
</feature>
<keyword evidence="4" id="KW-0808">Transferase</keyword>
<keyword evidence="3" id="KW-1185">Reference proteome</keyword>
<evidence type="ECO:0000256" key="2">
    <source>
        <dbReference type="SAM" id="SignalP"/>
    </source>
</evidence>
<dbReference type="InterPro" id="IPR039619">
    <property type="entry name" value="MAKR2/5"/>
</dbReference>
<feature type="region of interest" description="Disordered" evidence="1">
    <location>
        <begin position="260"/>
        <end position="337"/>
    </location>
</feature>
<feature type="region of interest" description="Disordered" evidence="1">
    <location>
        <begin position="69"/>
        <end position="120"/>
    </location>
</feature>
<dbReference type="Proteomes" id="UP000087766">
    <property type="component" value="Chromosome 7"/>
</dbReference>
<name>A0A1S3UQK9_VIGRR</name>
<sequence length="389" mass="43215">MLLVFLTCLTWHDSPAINQTLKPKTLLFSSLLFSPPSMEPFNFLKYWKGAANATPNDPFFDLELALTDEDDSQDDTNGTQNHDDEDQDHNNQSEPDSDSDSEKEFNFTLSPSASSDHPTISLSPSHHLVFNGDILINSQPNSKPHFSASFFKSATKLRVFMLGLKKPKPNAHNKQPNTHSKKKLFTVNFKVEEVPIVSFFTRDNSSRAKPSNTQNADQTEPSHTQIEDKRSMPKYLKMVKPLYVRVSKRYAEKLRFSDQVDGISPESAPPCSTVQEKSPTEAEGSQTEGAAPANVKGQKQGNVPLPAGLRKHLGKGRATPPPPPPFESSKRRDDSLLQQHDWIQGAILHCKRSFNAASECESSELPQSACDPLGDVSLELSEKSTTEKL</sequence>